<dbReference type="InterPro" id="IPR038352">
    <property type="entry name" value="Imelysin_sf"/>
</dbReference>
<accession>A0A143HPA9</accession>
<dbReference type="PROSITE" id="PS51257">
    <property type="entry name" value="PROKAR_LIPOPROTEIN"/>
    <property type="match status" value="1"/>
</dbReference>
<name>A0A143HPA9_MICTH</name>
<dbReference type="Pfam" id="PF09375">
    <property type="entry name" value="Peptidase_M75"/>
    <property type="match status" value="1"/>
</dbReference>
<dbReference type="Gene3D" id="1.20.1420.20">
    <property type="entry name" value="M75 peptidase, HXXE motif"/>
    <property type="match status" value="1"/>
</dbReference>
<protein>
    <submittedName>
        <fullName evidence="4">Imelysin</fullName>
    </submittedName>
</protein>
<organism evidence="4 5">
    <name type="scientific">Microbulbifer thermotolerans</name>
    <dbReference type="NCBI Taxonomy" id="252514"/>
    <lineage>
        <taxon>Bacteria</taxon>
        <taxon>Pseudomonadati</taxon>
        <taxon>Pseudomonadota</taxon>
        <taxon>Gammaproteobacteria</taxon>
        <taxon>Cellvibrionales</taxon>
        <taxon>Microbulbiferaceae</taxon>
        <taxon>Microbulbifer</taxon>
    </lineage>
</organism>
<dbReference type="Proteomes" id="UP000076077">
    <property type="component" value="Chromosome"/>
</dbReference>
<reference evidence="5" key="1">
    <citation type="submission" date="2016-03" db="EMBL/GenBank/DDBJ databases">
        <authorList>
            <person name="Lee Y.-S."/>
            <person name="Choi Y.-L."/>
        </authorList>
    </citation>
    <scope>NUCLEOTIDE SEQUENCE [LARGE SCALE GENOMIC DNA]</scope>
    <source>
        <strain evidence="5">DAU221</strain>
    </source>
</reference>
<dbReference type="EMBL" id="CP014864">
    <property type="protein sequence ID" value="AMX03553.1"/>
    <property type="molecule type" value="Genomic_DNA"/>
</dbReference>
<evidence type="ECO:0000256" key="1">
    <source>
        <dbReference type="ARBA" id="ARBA00004196"/>
    </source>
</evidence>
<sequence>MPRREILGNFMGGKMTGRGKWVLLLALLTGLSACESRREVPEPEISTPAPRVVNEQAAQELSRAFWEAGEAAVSDAQGALESLERAVVTLLDSPSEDHLEAAKLAWLEAHRGFAAALPYMRVAFAPAPLQSEGRALQLALDSWPVQPGYLDTVPGYSDSGIVNDTAIDLTLANLRKQHRLTAHEEASTGFHAMEVMLWGPTGERTAGEFKAVSEGEKPEALAVNRRRELTRLIGRAMAEDMDGLARRWPATANDLSRHYLALRPAERLQQVRSAHIAVVDEELLRRLPESSESDVESPRAADSKQAMLAMLAVLRDNWVPAEGGGLAELLLDRHQAAALTQTFAQLEALMLKMEDPVELAELRQLAQARQLMEQLAGLMSGSASVPADDDEMTPVSLPPED</sequence>
<evidence type="ECO:0000313" key="4">
    <source>
        <dbReference type="EMBL" id="AMX03553.1"/>
    </source>
</evidence>
<dbReference type="GO" id="GO:0030313">
    <property type="term" value="C:cell envelope"/>
    <property type="evidence" value="ECO:0007669"/>
    <property type="project" value="UniProtKB-SubCell"/>
</dbReference>
<dbReference type="AlphaFoldDB" id="A0A143HPA9"/>
<evidence type="ECO:0000259" key="3">
    <source>
        <dbReference type="Pfam" id="PF09375"/>
    </source>
</evidence>
<dbReference type="InterPro" id="IPR018976">
    <property type="entry name" value="Imelysin-like"/>
</dbReference>
<evidence type="ECO:0000313" key="5">
    <source>
        <dbReference type="Proteomes" id="UP000076077"/>
    </source>
</evidence>
<comment type="subcellular location">
    <subcellularLocation>
        <location evidence="1">Cell envelope</location>
    </subcellularLocation>
</comment>
<feature type="domain" description="Imelysin-like" evidence="3">
    <location>
        <begin position="79"/>
        <end position="374"/>
    </location>
</feature>
<keyword evidence="5" id="KW-1185">Reference proteome</keyword>
<dbReference type="STRING" id="252514.A3224_14075"/>
<keyword evidence="2" id="KW-0732">Signal</keyword>
<gene>
    <name evidence="4" type="ORF">A3224_14075</name>
</gene>
<dbReference type="KEGG" id="mthd:A3224_14075"/>
<evidence type="ECO:0000256" key="2">
    <source>
        <dbReference type="ARBA" id="ARBA00022729"/>
    </source>
</evidence>
<proteinExistence type="predicted"/>